<dbReference type="Proteomes" id="UP000663870">
    <property type="component" value="Unassembled WGS sequence"/>
</dbReference>
<keyword evidence="1" id="KW-1133">Transmembrane helix</keyword>
<evidence type="ECO:0000313" key="6">
    <source>
        <dbReference type="Proteomes" id="UP000663870"/>
    </source>
</evidence>
<accession>A0A815E1R4</accession>
<evidence type="ECO:0000313" key="3">
    <source>
        <dbReference type="EMBL" id="CAF1471223.1"/>
    </source>
</evidence>
<reference evidence="2" key="1">
    <citation type="submission" date="2021-02" db="EMBL/GenBank/DDBJ databases">
        <authorList>
            <person name="Nowell W R."/>
        </authorList>
    </citation>
    <scope>NUCLEOTIDE SEQUENCE</scope>
</reference>
<evidence type="ECO:0000313" key="5">
    <source>
        <dbReference type="Proteomes" id="UP000663864"/>
    </source>
</evidence>
<organism evidence="2 5">
    <name type="scientific">Rotaria sordida</name>
    <dbReference type="NCBI Taxonomy" id="392033"/>
    <lineage>
        <taxon>Eukaryota</taxon>
        <taxon>Metazoa</taxon>
        <taxon>Spiralia</taxon>
        <taxon>Gnathifera</taxon>
        <taxon>Rotifera</taxon>
        <taxon>Eurotatoria</taxon>
        <taxon>Bdelloidea</taxon>
        <taxon>Philodinida</taxon>
        <taxon>Philodinidae</taxon>
        <taxon>Rotaria</taxon>
    </lineage>
</organism>
<keyword evidence="1" id="KW-0472">Membrane</keyword>
<name>A0A815E1R4_9BILA</name>
<dbReference type="Proteomes" id="UP000663836">
    <property type="component" value="Unassembled WGS sequence"/>
</dbReference>
<dbReference type="AlphaFoldDB" id="A0A815E1R4"/>
<dbReference type="EMBL" id="CAJNOL010002172">
    <property type="protein sequence ID" value="CAF1471223.1"/>
    <property type="molecule type" value="Genomic_DNA"/>
</dbReference>
<dbReference type="EMBL" id="CAJNOT010002318">
    <property type="protein sequence ID" value="CAF1305270.1"/>
    <property type="molecule type" value="Genomic_DNA"/>
</dbReference>
<proteinExistence type="predicted"/>
<sequence length="107" mass="12779">MKVIYRLPTIIVYITIIFIFIHCTLSQPLSTSPQKDVDFVDNSIQTRPSSNSESNDLNFNNDDSIPKLYLLHREYNLMKQPKSLGPTRRANFWKRANFWRKRANFWR</sequence>
<gene>
    <name evidence="4" type="ORF">JBS370_LOCUS26309</name>
    <name evidence="3" type="ORF">JXQ802_LOCUS38750</name>
    <name evidence="2" type="ORF">ZHD862_LOCUS28184</name>
</gene>
<keyword evidence="6" id="KW-1185">Reference proteome</keyword>
<dbReference type="EMBL" id="CAJOBD010004614">
    <property type="protein sequence ID" value="CAF4001614.1"/>
    <property type="molecule type" value="Genomic_DNA"/>
</dbReference>
<feature type="transmembrane region" description="Helical" evidence="1">
    <location>
        <begin position="6"/>
        <end position="25"/>
    </location>
</feature>
<comment type="caution">
    <text evidence="2">The sequence shown here is derived from an EMBL/GenBank/DDBJ whole genome shotgun (WGS) entry which is preliminary data.</text>
</comment>
<dbReference type="Proteomes" id="UP000663864">
    <property type="component" value="Unassembled WGS sequence"/>
</dbReference>
<evidence type="ECO:0000313" key="4">
    <source>
        <dbReference type="EMBL" id="CAF4001614.1"/>
    </source>
</evidence>
<evidence type="ECO:0000313" key="2">
    <source>
        <dbReference type="EMBL" id="CAF1305270.1"/>
    </source>
</evidence>
<protein>
    <submittedName>
        <fullName evidence="2">Uncharacterized protein</fullName>
    </submittedName>
</protein>
<evidence type="ECO:0000256" key="1">
    <source>
        <dbReference type="SAM" id="Phobius"/>
    </source>
</evidence>
<keyword evidence="1" id="KW-0812">Transmembrane</keyword>